<evidence type="ECO:0000256" key="7">
    <source>
        <dbReference type="ARBA" id="ARBA00023049"/>
    </source>
</evidence>
<dbReference type="EMBL" id="MWQY01000002">
    <property type="protein sequence ID" value="ORC37738.1"/>
    <property type="molecule type" value="Genomic_DNA"/>
</dbReference>
<dbReference type="InterPro" id="IPR007863">
    <property type="entry name" value="Peptidase_M16_C"/>
</dbReference>
<dbReference type="GO" id="GO:0004222">
    <property type="term" value="F:metalloendopeptidase activity"/>
    <property type="evidence" value="ECO:0007669"/>
    <property type="project" value="InterPro"/>
</dbReference>
<dbReference type="PANTHER" id="PTHR43690">
    <property type="entry name" value="NARDILYSIN"/>
    <property type="match status" value="1"/>
</dbReference>
<dbReference type="InterPro" id="IPR011249">
    <property type="entry name" value="Metalloenz_LuxS/M16"/>
</dbReference>
<dbReference type="Pfam" id="PF00675">
    <property type="entry name" value="Peptidase_M16"/>
    <property type="match status" value="1"/>
</dbReference>
<dbReference type="InterPro" id="IPR011765">
    <property type="entry name" value="Pept_M16_N"/>
</dbReference>
<name>A0A1Y1S1R2_9SPIO</name>
<evidence type="ECO:0000313" key="13">
    <source>
        <dbReference type="Proteomes" id="UP000192343"/>
    </source>
</evidence>
<keyword evidence="13" id="KW-1185">Reference proteome</keyword>
<evidence type="ECO:0000259" key="10">
    <source>
        <dbReference type="Pfam" id="PF00675"/>
    </source>
</evidence>
<comment type="caution">
    <text evidence="12">The sequence shown here is derived from an EMBL/GenBank/DDBJ whole genome shotgun (WGS) entry which is preliminary data.</text>
</comment>
<reference evidence="12 13" key="1">
    <citation type="submission" date="2017-03" db="EMBL/GenBank/DDBJ databases">
        <title>Draft Genome sequence of Marispirochaeta sp. strain JC444.</title>
        <authorList>
            <person name="Shivani Y."/>
            <person name="Subhash Y."/>
            <person name="Sasikala C."/>
            <person name="Ramana C."/>
        </authorList>
    </citation>
    <scope>NUCLEOTIDE SEQUENCE [LARGE SCALE GENOMIC DNA]</scope>
    <source>
        <strain evidence="12 13">JC444</strain>
    </source>
</reference>
<evidence type="ECO:0000256" key="6">
    <source>
        <dbReference type="ARBA" id="ARBA00022833"/>
    </source>
</evidence>
<dbReference type="GO" id="GO:0046872">
    <property type="term" value="F:metal ion binding"/>
    <property type="evidence" value="ECO:0007669"/>
    <property type="project" value="UniProtKB-KW"/>
</dbReference>
<gene>
    <name evidence="12" type="ORF">B4O97_01680</name>
</gene>
<feature type="domain" description="Peptidase M16 C-terminal" evidence="11">
    <location>
        <begin position="722"/>
        <end position="890"/>
    </location>
</feature>
<evidence type="ECO:0000256" key="8">
    <source>
        <dbReference type="RuleBase" id="RU004447"/>
    </source>
</evidence>
<keyword evidence="9" id="KW-0812">Transmembrane</keyword>
<feature type="domain" description="Peptidase M16 C-terminal" evidence="11">
    <location>
        <begin position="236"/>
        <end position="416"/>
    </location>
</feature>
<dbReference type="STRING" id="1963862.B4O97_01680"/>
<keyword evidence="3" id="KW-0645">Protease</keyword>
<comment type="cofactor">
    <cofactor evidence="1">
        <name>Zn(2+)</name>
        <dbReference type="ChEBI" id="CHEBI:29105"/>
    </cofactor>
</comment>
<keyword evidence="9" id="KW-0472">Membrane</keyword>
<keyword evidence="9" id="KW-1133">Transmembrane helix</keyword>
<dbReference type="PANTHER" id="PTHR43690:SF34">
    <property type="entry name" value="ZINC PROTEASE PQQL-LIKE"/>
    <property type="match status" value="1"/>
</dbReference>
<proteinExistence type="inferred from homology"/>
<evidence type="ECO:0000256" key="9">
    <source>
        <dbReference type="SAM" id="Phobius"/>
    </source>
</evidence>
<protein>
    <recommendedName>
        <fullName evidence="14">Peptidase M16</fullName>
    </recommendedName>
</protein>
<feature type="domain" description="Peptidase M16 N-terminal" evidence="10">
    <location>
        <begin position="78"/>
        <end position="198"/>
    </location>
</feature>
<dbReference type="GO" id="GO:0006508">
    <property type="term" value="P:proteolysis"/>
    <property type="evidence" value="ECO:0007669"/>
    <property type="project" value="UniProtKB-KW"/>
</dbReference>
<sequence length="960" mass="108524">MMFTFTPEGLTGGSPYCRQPCQGDKYMMRHNIARILPAVFLLIIFSGCAGLAPAGKTPLPLDPKVLQGELDNGIRYFIRENHEPENRISLRLFVNAGSVLEEDDQQGLAHLLEHMAFKGSTHFDEGGLEDFLEGLGMRFGPDLNAYTSFDETVYQLELPADDPEVIEKGFLVLQDWADGIRIDPEALNRERLVVREEWRLRQGAQTRIRDTQISRLLEGSRYAERFPIGKMDVVMNISAEGVRDFYQRWYHPGLMGIAVVGDINAGEAESLIREYFSGLSESENSSRRPNIPVPLSQENQALVLSDPELTIGRVELMTKLPPSPLESVEDYRQEIREILFWNMLNSRLDERTREAQPPFMRAGGSSYSYVREVDLSYLTAQGNPENILVSLQELLKELRRVELHGFTEPELKRERSRVMKAVENAWKEQENRESSSIIREIGEYYLKGVGMPGIDFEYELFKKELPLVSLEEVNSLFYRFFPDKGRLITVSLPASDSLPGEEDVLGLLERVSEQDLPPYREEIIGESLITELPKPGTISNTHSLPAVETSILELSNGMTLALKPTDFQQNRVLLAGFSPGGESLVPTEELPAARTAVTILEESGLGTFDATGLEKFLADKDASVKSYIGRYHEGFTGEASTGDLEYLFQLIHLYFSAPRFDTSAFDSVRERLSTSLANRDKSPQTLFSDTLTRLLSGGSPRREPFTLETVSRMDLEASERIYRERFADPGDFTLIFVGNFDPETLKEFAKKYLASLPGKGTAESWRDNGVRPVEAPVYETVRKGIEEKATAALMFTRPMTWSRQDAARAGAAASILENTLRERIREELGGTYSISAWANLYRRSYEHVEGGVYFGADPGQVENLSREVLKISREIAETGPEEQYVENEVEAYRRDYETGMKENSFWLRHLEQTLQDGDDPEDLLTPEEYAELVSSEGVKNKISEIFREENLIQVILLPEN</sequence>
<dbReference type="InterPro" id="IPR001431">
    <property type="entry name" value="Pept_M16_Zn_BS"/>
</dbReference>
<evidence type="ECO:0000256" key="5">
    <source>
        <dbReference type="ARBA" id="ARBA00022801"/>
    </source>
</evidence>
<evidence type="ECO:0000313" key="12">
    <source>
        <dbReference type="EMBL" id="ORC37738.1"/>
    </source>
</evidence>
<dbReference type="Proteomes" id="UP000192343">
    <property type="component" value="Unassembled WGS sequence"/>
</dbReference>
<keyword evidence="4" id="KW-0479">Metal-binding</keyword>
<organism evidence="12 13">
    <name type="scientific">Marispirochaeta aestuarii</name>
    <dbReference type="NCBI Taxonomy" id="1963862"/>
    <lineage>
        <taxon>Bacteria</taxon>
        <taxon>Pseudomonadati</taxon>
        <taxon>Spirochaetota</taxon>
        <taxon>Spirochaetia</taxon>
        <taxon>Spirochaetales</taxon>
        <taxon>Spirochaetaceae</taxon>
        <taxon>Marispirochaeta</taxon>
    </lineage>
</organism>
<evidence type="ECO:0000256" key="2">
    <source>
        <dbReference type="ARBA" id="ARBA00007261"/>
    </source>
</evidence>
<evidence type="ECO:0008006" key="14">
    <source>
        <dbReference type="Google" id="ProtNLM"/>
    </source>
</evidence>
<feature type="transmembrane region" description="Helical" evidence="9">
    <location>
        <begin position="35"/>
        <end position="54"/>
    </location>
</feature>
<evidence type="ECO:0000256" key="3">
    <source>
        <dbReference type="ARBA" id="ARBA00022670"/>
    </source>
</evidence>
<dbReference type="Pfam" id="PF05193">
    <property type="entry name" value="Peptidase_M16_C"/>
    <property type="match status" value="2"/>
</dbReference>
<keyword evidence="7" id="KW-0482">Metalloprotease</keyword>
<dbReference type="Gene3D" id="3.30.830.10">
    <property type="entry name" value="Metalloenzyme, LuxS/M16 peptidase-like"/>
    <property type="match status" value="4"/>
</dbReference>
<evidence type="ECO:0000256" key="1">
    <source>
        <dbReference type="ARBA" id="ARBA00001947"/>
    </source>
</evidence>
<evidence type="ECO:0000259" key="11">
    <source>
        <dbReference type="Pfam" id="PF05193"/>
    </source>
</evidence>
<comment type="similarity">
    <text evidence="2 8">Belongs to the peptidase M16 family.</text>
</comment>
<dbReference type="InterPro" id="IPR050626">
    <property type="entry name" value="Peptidase_M16"/>
</dbReference>
<dbReference type="SUPFAM" id="SSF63411">
    <property type="entry name" value="LuxS/MPP-like metallohydrolase"/>
    <property type="match status" value="4"/>
</dbReference>
<dbReference type="PROSITE" id="PS00143">
    <property type="entry name" value="INSULINASE"/>
    <property type="match status" value="1"/>
</dbReference>
<keyword evidence="6" id="KW-0862">Zinc</keyword>
<keyword evidence="5" id="KW-0378">Hydrolase</keyword>
<dbReference type="AlphaFoldDB" id="A0A1Y1S1R2"/>
<evidence type="ECO:0000256" key="4">
    <source>
        <dbReference type="ARBA" id="ARBA00022723"/>
    </source>
</evidence>
<accession>A0A1Y1S1R2</accession>